<dbReference type="RefSeq" id="WP_045830483.1">
    <property type="nucleotide sequence ID" value="NZ_JZRB01000034.1"/>
</dbReference>
<dbReference type="Pfam" id="PF22255">
    <property type="entry name" value="Gp44-like_2nd"/>
    <property type="match status" value="1"/>
</dbReference>
<dbReference type="Pfam" id="PF22174">
    <property type="entry name" value="NMB1110-like_C"/>
    <property type="match status" value="1"/>
</dbReference>
<dbReference type="InterPro" id="IPR049354">
    <property type="entry name" value="GpP-like_N"/>
</dbReference>
<evidence type="ECO:0000259" key="2">
    <source>
        <dbReference type="Pfam" id="PF22174"/>
    </source>
</evidence>
<dbReference type="InterPro" id="IPR054034">
    <property type="entry name" value="NMB1110-like_C"/>
</dbReference>
<dbReference type="SUPFAM" id="SSF69279">
    <property type="entry name" value="Phage tail proteins"/>
    <property type="match status" value="2"/>
</dbReference>
<comment type="caution">
    <text evidence="5">The sequence shown here is derived from an EMBL/GenBank/DDBJ whole genome shotgun (WGS) entry which is preliminary data.</text>
</comment>
<dbReference type="InterPro" id="IPR023399">
    <property type="entry name" value="Baseplate-like_2-layer_sand"/>
</dbReference>
<evidence type="ECO:0000259" key="4">
    <source>
        <dbReference type="Pfam" id="PF22630"/>
    </source>
</evidence>
<accession>A0A0F3KFK4</accession>
<dbReference type="PATRIC" id="fig|345309.4.peg.2669"/>
<dbReference type="InterPro" id="IPR054482">
    <property type="entry name" value="NMB1110-like_3rd"/>
</dbReference>
<evidence type="ECO:0008006" key="7">
    <source>
        <dbReference type="Google" id="ProtNLM"/>
    </source>
</evidence>
<dbReference type="Gene3D" id="3.55.50.10">
    <property type="entry name" value="Baseplate protein-like domains"/>
    <property type="match status" value="1"/>
</dbReference>
<feature type="domain" description="Tail protein NMB1110-like third" evidence="4">
    <location>
        <begin position="208"/>
        <end position="271"/>
    </location>
</feature>
<dbReference type="Proteomes" id="UP000033651">
    <property type="component" value="Unassembled WGS sequence"/>
</dbReference>
<dbReference type="InterPro" id="IPR026276">
    <property type="entry name" value="Baseplate_GpP"/>
</dbReference>
<gene>
    <name evidence="5" type="ORF">VI08_15315</name>
</gene>
<protein>
    <recommendedName>
        <fullName evidence="7">Prophage tail gpP-like protein</fullName>
    </recommendedName>
</protein>
<evidence type="ECO:0000259" key="1">
    <source>
        <dbReference type="Pfam" id="PF21683"/>
    </source>
</evidence>
<dbReference type="PIRSF" id="PIRSF004440">
    <property type="entry name" value="GpP"/>
    <property type="match status" value="1"/>
</dbReference>
<sequence>MPTHDESIRLSVGGCVNSHWMEWSVSSDIMIPADAFDLALYATRSSPFPPEIEPGSPCTLHLGDDLVLTGHIDDIDESVSKDRHAILINGRDLAGPLTDCAAPLYHATQGTLSELIDRVTRPFGIRTTRIAEHALRQRIQGEPGRSAWDVVREAADAAGLWPWVEPDGTLVISRPDYQRAPVGHLILRYDGAQNNLLQLRIRRTAAMRYTDVTVLGQHAAFDPDAWQANRVSLRGHAVDRQAMERGIYRPYVIVDPTCESQRQADKRAEAILTDSTFGSFEGVAVVRGWRAPDGSVWAAGRRIDLTSEPHGISGTFFIRGRRLSLSRTRGKQTELRLCMDNTWLAGTPAGTQS</sequence>
<dbReference type="Pfam" id="PF21683">
    <property type="entry name" value="GpP-like_1st"/>
    <property type="match status" value="1"/>
</dbReference>
<evidence type="ECO:0000259" key="3">
    <source>
        <dbReference type="Pfam" id="PF22255"/>
    </source>
</evidence>
<feature type="domain" description="Baseplate hub protein gp44/GpP-like second" evidence="3">
    <location>
        <begin position="94"/>
        <end position="174"/>
    </location>
</feature>
<feature type="domain" description="Baseplate hub protein gp44-like N-terminal" evidence="1">
    <location>
        <begin position="8"/>
        <end position="92"/>
    </location>
</feature>
<dbReference type="Gene3D" id="3.30.1920.10">
    <property type="entry name" value="Baseplate protein-like domains - 2 layer sandwich fold"/>
    <property type="match status" value="1"/>
</dbReference>
<feature type="domain" description="Tail protein NMB1110-like C-terminal" evidence="2">
    <location>
        <begin position="274"/>
        <end position="340"/>
    </location>
</feature>
<reference evidence="5 6" key="1">
    <citation type="submission" date="2015-03" db="EMBL/GenBank/DDBJ databases">
        <title>Draft genome sequence of Luteibacter yeojuensis strain SU11.</title>
        <authorList>
            <person name="Sulaiman J."/>
            <person name="Priya K."/>
            <person name="Chan K.-G."/>
        </authorList>
    </citation>
    <scope>NUCLEOTIDE SEQUENCE [LARGE SCALE GENOMIC DNA]</scope>
    <source>
        <strain evidence="5 6">SU11</strain>
    </source>
</reference>
<dbReference type="Gene3D" id="2.30.300.10">
    <property type="entry name" value="Baseplate protein-like domain - beta roll fold"/>
    <property type="match status" value="1"/>
</dbReference>
<evidence type="ECO:0000313" key="5">
    <source>
        <dbReference type="EMBL" id="KJV30030.1"/>
    </source>
</evidence>
<name>A0A0F3KFK4_9GAMM</name>
<dbReference type="EMBL" id="JZRB01000034">
    <property type="protein sequence ID" value="KJV30030.1"/>
    <property type="molecule type" value="Genomic_DNA"/>
</dbReference>
<dbReference type="OrthoDB" id="9016931at2"/>
<dbReference type="InterPro" id="IPR053981">
    <property type="entry name" value="Gp44/GpP-like_2nd"/>
</dbReference>
<keyword evidence="6" id="KW-1185">Reference proteome</keyword>
<dbReference type="Pfam" id="PF22630">
    <property type="entry name" value="NMB1110_3rd"/>
    <property type="match status" value="1"/>
</dbReference>
<proteinExistence type="predicted"/>
<dbReference type="AlphaFoldDB" id="A0A0F3KFK4"/>
<organism evidence="5 6">
    <name type="scientific">Luteibacter yeojuensis</name>
    <dbReference type="NCBI Taxonomy" id="345309"/>
    <lineage>
        <taxon>Bacteria</taxon>
        <taxon>Pseudomonadati</taxon>
        <taxon>Pseudomonadota</taxon>
        <taxon>Gammaproteobacteria</taxon>
        <taxon>Lysobacterales</taxon>
        <taxon>Rhodanobacteraceae</taxon>
        <taxon>Luteibacter</taxon>
    </lineage>
</organism>
<evidence type="ECO:0000313" key="6">
    <source>
        <dbReference type="Proteomes" id="UP000033651"/>
    </source>
</evidence>